<sequence length="164" mass="18444">MTWSAGNVAASTAWADSSFRIDGPEMNFAKAVCCCGGDDDDGAPYERFYDDSTVTSVRREDARLNNRGIDELDNTTRESSHKQIKSKEQQEEEALNRILENTQHNIIDVSHLDGMTLNTSEYIARAQQYEEAIRVHDQNILRGVNGPPRSPSNLVVSYQLQCFN</sequence>
<dbReference type="GO" id="GO:0042632">
    <property type="term" value="P:cholesterol homeostasis"/>
    <property type="evidence" value="ECO:0007669"/>
    <property type="project" value="InterPro"/>
</dbReference>
<dbReference type="GO" id="GO:0005085">
    <property type="term" value="F:guanyl-nucleotide exchange factor activity"/>
    <property type="evidence" value="ECO:0007669"/>
    <property type="project" value="TreeGrafter"/>
</dbReference>
<evidence type="ECO:0000256" key="8">
    <source>
        <dbReference type="ARBA" id="ARBA00023139"/>
    </source>
</evidence>
<evidence type="ECO:0000256" key="6">
    <source>
        <dbReference type="ARBA" id="ARBA00022753"/>
    </source>
</evidence>
<keyword evidence="9" id="KW-0458">Lysosome</keyword>
<dbReference type="OrthoDB" id="5562028at2759"/>
<dbReference type="Proteomes" id="UP000024635">
    <property type="component" value="Unassembled WGS sequence"/>
</dbReference>
<evidence type="ECO:0000256" key="5">
    <source>
        <dbReference type="ARBA" id="ARBA00022707"/>
    </source>
</evidence>
<dbReference type="EMBL" id="JARK01001678">
    <property type="protein sequence ID" value="EYB83109.1"/>
    <property type="molecule type" value="Genomic_DNA"/>
</dbReference>
<dbReference type="GO" id="GO:0045121">
    <property type="term" value="C:membrane raft"/>
    <property type="evidence" value="ECO:0007669"/>
    <property type="project" value="InterPro"/>
</dbReference>
<evidence type="ECO:0000256" key="2">
    <source>
        <dbReference type="ARBA" id="ARBA00004577"/>
    </source>
</evidence>
<organism evidence="12 13">
    <name type="scientific">Ancylostoma ceylanicum</name>
    <dbReference type="NCBI Taxonomy" id="53326"/>
    <lineage>
        <taxon>Eukaryota</taxon>
        <taxon>Metazoa</taxon>
        <taxon>Ecdysozoa</taxon>
        <taxon>Nematoda</taxon>
        <taxon>Chromadorea</taxon>
        <taxon>Rhabditida</taxon>
        <taxon>Rhabditina</taxon>
        <taxon>Rhabditomorpha</taxon>
        <taxon>Strongyloidea</taxon>
        <taxon>Ancylostomatidae</taxon>
        <taxon>Ancylostomatinae</taxon>
        <taxon>Ancylostoma</taxon>
    </lineage>
</organism>
<accession>A0A016RYR0</accession>
<evidence type="ECO:0000256" key="3">
    <source>
        <dbReference type="ARBA" id="ARBA00010861"/>
    </source>
</evidence>
<keyword evidence="7" id="KW-0472">Membrane</keyword>
<dbReference type="GO" id="GO:0031902">
    <property type="term" value="C:late endosome membrane"/>
    <property type="evidence" value="ECO:0007669"/>
    <property type="project" value="UniProtKB-SubCell"/>
</dbReference>
<keyword evidence="10" id="KW-0449">Lipoprotein</keyword>
<evidence type="ECO:0000313" key="12">
    <source>
        <dbReference type="EMBL" id="EYB83109.1"/>
    </source>
</evidence>
<comment type="similarity">
    <text evidence="3">Belongs to the LAMTOR1 family.</text>
</comment>
<dbReference type="PANTHER" id="PTHR13401">
    <property type="entry name" value="RAGULATOR COMPLEX PROTEIN LAMTOR1"/>
    <property type="match status" value="1"/>
</dbReference>
<dbReference type="GO" id="GO:0071230">
    <property type="term" value="P:cellular response to amino acid stimulus"/>
    <property type="evidence" value="ECO:0007669"/>
    <property type="project" value="InterPro"/>
</dbReference>
<dbReference type="InterPro" id="IPR028209">
    <property type="entry name" value="LAMTOR1/MEH1"/>
</dbReference>
<reference evidence="13" key="1">
    <citation type="journal article" date="2015" name="Nat. Genet.">
        <title>The genome and transcriptome of the zoonotic hookworm Ancylostoma ceylanicum identify infection-specific gene families.</title>
        <authorList>
            <person name="Schwarz E.M."/>
            <person name="Hu Y."/>
            <person name="Antoshechkin I."/>
            <person name="Miller M.M."/>
            <person name="Sternberg P.W."/>
            <person name="Aroian R.V."/>
        </authorList>
    </citation>
    <scope>NUCLEOTIDE SEQUENCE</scope>
    <source>
        <strain evidence="13">HY135</strain>
    </source>
</reference>
<evidence type="ECO:0000256" key="7">
    <source>
        <dbReference type="ARBA" id="ARBA00023136"/>
    </source>
</evidence>
<keyword evidence="5" id="KW-0519">Myristate</keyword>
<dbReference type="GO" id="GO:0032008">
    <property type="term" value="P:positive regulation of TOR signaling"/>
    <property type="evidence" value="ECO:0007669"/>
    <property type="project" value="InterPro"/>
</dbReference>
<comment type="subcellular location">
    <subcellularLocation>
        <location evidence="2">Late endosome membrane</location>
        <topology evidence="2">Lipid-anchor</topology>
        <orientation evidence="2">Cytoplasmic side</orientation>
    </subcellularLocation>
    <subcellularLocation>
        <location evidence="1">Lysosome membrane</location>
        <topology evidence="1">Lipid-anchor</topology>
        <orientation evidence="1">Cytoplasmic side</orientation>
    </subcellularLocation>
</comment>
<evidence type="ECO:0000256" key="9">
    <source>
        <dbReference type="ARBA" id="ARBA00023228"/>
    </source>
</evidence>
<dbReference type="AlphaFoldDB" id="A0A016RYR0"/>
<evidence type="ECO:0000256" key="11">
    <source>
        <dbReference type="ARBA" id="ARBA00032695"/>
    </source>
</evidence>
<keyword evidence="6" id="KW-0967">Endosome</keyword>
<dbReference type="PANTHER" id="PTHR13401:SF2">
    <property type="entry name" value="RAGULATOR COMPLEX PROTEIN LAMTOR1"/>
    <property type="match status" value="1"/>
</dbReference>
<evidence type="ECO:0000313" key="13">
    <source>
        <dbReference type="Proteomes" id="UP000024635"/>
    </source>
</evidence>
<keyword evidence="13" id="KW-1185">Reference proteome</keyword>
<dbReference type="GO" id="GO:0001919">
    <property type="term" value="P:regulation of receptor recycling"/>
    <property type="evidence" value="ECO:0007669"/>
    <property type="project" value="InterPro"/>
</dbReference>
<evidence type="ECO:0000256" key="1">
    <source>
        <dbReference type="ARBA" id="ARBA00004122"/>
    </source>
</evidence>
<evidence type="ECO:0000256" key="10">
    <source>
        <dbReference type="ARBA" id="ARBA00023288"/>
    </source>
</evidence>
<dbReference type="GO" id="GO:0005765">
    <property type="term" value="C:lysosomal membrane"/>
    <property type="evidence" value="ECO:0007669"/>
    <property type="project" value="UniProtKB-SubCell"/>
</dbReference>
<evidence type="ECO:0000256" key="4">
    <source>
        <dbReference type="ARBA" id="ARBA00016099"/>
    </source>
</evidence>
<gene>
    <name evidence="12" type="primary">Acey_s0342.g3023</name>
    <name evidence="12" type="ORF">Y032_0342g3023</name>
</gene>
<name>A0A016RYR0_9BILA</name>
<dbReference type="Pfam" id="PF15454">
    <property type="entry name" value="LAMTOR"/>
    <property type="match status" value="1"/>
</dbReference>
<dbReference type="GO" id="GO:0016197">
    <property type="term" value="P:endosomal transport"/>
    <property type="evidence" value="ECO:0007669"/>
    <property type="project" value="InterPro"/>
</dbReference>
<dbReference type="GO" id="GO:0060090">
    <property type="term" value="F:molecular adaptor activity"/>
    <property type="evidence" value="ECO:0007669"/>
    <property type="project" value="TreeGrafter"/>
</dbReference>
<comment type="caution">
    <text evidence="12">The sequence shown here is derived from an EMBL/GenBank/DDBJ whole genome shotgun (WGS) entry which is preliminary data.</text>
</comment>
<protein>
    <recommendedName>
        <fullName evidence="4">Ragulator complex protein LAMTOR1</fullName>
    </recommendedName>
    <alternativeName>
        <fullName evidence="11">Late endosomal/lysosomal adaptor and MAPK and MTOR activator 1</fullName>
    </alternativeName>
</protein>
<proteinExistence type="inferred from homology"/>
<dbReference type="GO" id="GO:0071986">
    <property type="term" value="C:Ragulator complex"/>
    <property type="evidence" value="ECO:0007669"/>
    <property type="project" value="InterPro"/>
</dbReference>
<dbReference type="GO" id="GO:0007040">
    <property type="term" value="P:lysosome organization"/>
    <property type="evidence" value="ECO:0007669"/>
    <property type="project" value="InterPro"/>
</dbReference>
<dbReference type="GO" id="GO:0043410">
    <property type="term" value="P:positive regulation of MAPK cascade"/>
    <property type="evidence" value="ECO:0007669"/>
    <property type="project" value="InterPro"/>
</dbReference>
<keyword evidence="8" id="KW-0564">Palmitate</keyword>